<dbReference type="EMBL" id="LWQU01000130">
    <property type="protein sequence ID" value="OAN51503.1"/>
    <property type="molecule type" value="Genomic_DNA"/>
</dbReference>
<dbReference type="RefSeq" id="WP_068499364.1">
    <property type="nucleotide sequence ID" value="NZ_LWQU01000130.1"/>
</dbReference>
<comment type="caution">
    <text evidence="3">The sequence shown here is derived from an EMBL/GenBank/DDBJ whole genome shotgun (WGS) entry which is preliminary data.</text>
</comment>
<evidence type="ECO:0000259" key="2">
    <source>
        <dbReference type="Pfam" id="PF01583"/>
    </source>
</evidence>
<dbReference type="PANTHER" id="PTHR42700">
    <property type="entry name" value="SULFATE ADENYLYLTRANSFERASE"/>
    <property type="match status" value="1"/>
</dbReference>
<name>A0A178MRD9_9PROT</name>
<dbReference type="PANTHER" id="PTHR42700:SF1">
    <property type="entry name" value="SULFATE ADENYLYLTRANSFERASE"/>
    <property type="match status" value="1"/>
</dbReference>
<dbReference type="GO" id="GO:0005737">
    <property type="term" value="C:cytoplasm"/>
    <property type="evidence" value="ECO:0007669"/>
    <property type="project" value="TreeGrafter"/>
</dbReference>
<dbReference type="OrthoDB" id="9804504at2"/>
<dbReference type="Pfam" id="PF01583">
    <property type="entry name" value="APS_kinase"/>
    <property type="match status" value="1"/>
</dbReference>
<feature type="domain" description="APS kinase" evidence="2">
    <location>
        <begin position="6"/>
        <end position="148"/>
    </location>
</feature>
<evidence type="ECO:0000256" key="1">
    <source>
        <dbReference type="ARBA" id="ARBA00022679"/>
    </source>
</evidence>
<keyword evidence="4" id="KW-1185">Reference proteome</keyword>
<dbReference type="CDD" id="cd02027">
    <property type="entry name" value="APSK"/>
    <property type="match status" value="1"/>
</dbReference>
<organism evidence="3 4">
    <name type="scientific">Magnetospirillum moscoviense</name>
    <dbReference type="NCBI Taxonomy" id="1437059"/>
    <lineage>
        <taxon>Bacteria</taxon>
        <taxon>Pseudomonadati</taxon>
        <taxon>Pseudomonadota</taxon>
        <taxon>Alphaproteobacteria</taxon>
        <taxon>Rhodospirillales</taxon>
        <taxon>Rhodospirillaceae</taxon>
        <taxon>Magnetospirillum</taxon>
    </lineage>
</organism>
<dbReference type="NCBIfam" id="NF004041">
    <property type="entry name" value="PRK05541.1"/>
    <property type="match status" value="1"/>
</dbReference>
<dbReference type="GO" id="GO:0004781">
    <property type="term" value="F:sulfate adenylyltransferase (ATP) activity"/>
    <property type="evidence" value="ECO:0007669"/>
    <property type="project" value="TreeGrafter"/>
</dbReference>
<sequence length="171" mass="18669">MPNRVGAVIWITGLSGAGKSTLGHLLWNALKEAGQPALYLDGDVLREMLGAVDAHGPEQRLALAHTYGRMCKVLAEQGAVVVCSTISMFHAVRRWNRDHIPGYVEIYLKVPLDELVRRDPKGLYAKGVNMQGLDLPFEEPEAPDLVIDNFGATAPDQAVNLILDHLKGHPS</sequence>
<dbReference type="InterPro" id="IPR027417">
    <property type="entry name" value="P-loop_NTPase"/>
</dbReference>
<dbReference type="AlphaFoldDB" id="A0A178MRD9"/>
<evidence type="ECO:0000313" key="4">
    <source>
        <dbReference type="Proteomes" id="UP000078543"/>
    </source>
</evidence>
<gene>
    <name evidence="3" type="ORF">A6A05_01180</name>
</gene>
<dbReference type="GO" id="GO:0019379">
    <property type="term" value="P:sulfate assimilation, phosphoadenylyl sulfate reduction by phosphoadenylyl-sulfate reductase (thioredoxin)"/>
    <property type="evidence" value="ECO:0007669"/>
    <property type="project" value="TreeGrafter"/>
</dbReference>
<keyword evidence="1" id="KW-0808">Transferase</keyword>
<evidence type="ECO:0000313" key="3">
    <source>
        <dbReference type="EMBL" id="OAN51503.1"/>
    </source>
</evidence>
<dbReference type="SUPFAM" id="SSF52540">
    <property type="entry name" value="P-loop containing nucleoside triphosphate hydrolases"/>
    <property type="match status" value="1"/>
</dbReference>
<dbReference type="GO" id="GO:0004020">
    <property type="term" value="F:adenylylsulfate kinase activity"/>
    <property type="evidence" value="ECO:0007669"/>
    <property type="project" value="UniProtKB-EC"/>
</dbReference>
<reference evidence="3 4" key="1">
    <citation type="submission" date="2016-04" db="EMBL/GenBank/DDBJ databases">
        <title>Draft genome sequence of freshwater magnetotactic bacteria Magnetospirillum marisnigri SP-1 and Magnetospirillum moscoviense BB-1.</title>
        <authorList>
            <person name="Koziaeva V."/>
            <person name="Dziuba M.V."/>
            <person name="Ivanov T.M."/>
            <person name="Kuznetsov B."/>
            <person name="Grouzdev D.S."/>
        </authorList>
    </citation>
    <scope>NUCLEOTIDE SEQUENCE [LARGE SCALE GENOMIC DNA]</scope>
    <source>
        <strain evidence="3 4">BB-1</strain>
    </source>
</reference>
<dbReference type="Gene3D" id="3.40.50.300">
    <property type="entry name" value="P-loop containing nucleotide triphosphate hydrolases"/>
    <property type="match status" value="1"/>
</dbReference>
<dbReference type="Proteomes" id="UP000078543">
    <property type="component" value="Unassembled WGS sequence"/>
</dbReference>
<proteinExistence type="predicted"/>
<dbReference type="GO" id="GO:0010134">
    <property type="term" value="P:sulfate assimilation via adenylyl sulfate reduction"/>
    <property type="evidence" value="ECO:0007669"/>
    <property type="project" value="TreeGrafter"/>
</dbReference>
<dbReference type="GO" id="GO:0005524">
    <property type="term" value="F:ATP binding"/>
    <property type="evidence" value="ECO:0007669"/>
    <property type="project" value="InterPro"/>
</dbReference>
<protein>
    <recommendedName>
        <fullName evidence="2">APS kinase domain-containing protein</fullName>
    </recommendedName>
</protein>
<accession>A0A178MRD9</accession>
<dbReference type="STRING" id="1437059.A6A05_01180"/>
<dbReference type="InterPro" id="IPR050512">
    <property type="entry name" value="Sulf_AdTrans/APS_kinase"/>
</dbReference>
<dbReference type="InterPro" id="IPR059117">
    <property type="entry name" value="APS_kinase_dom"/>
</dbReference>